<dbReference type="AlphaFoldDB" id="A0A839U9N3"/>
<gene>
    <name evidence="1" type="ORF">FHS21_003091</name>
</gene>
<organism evidence="1 2">
    <name type="scientific">Phyllobacterium trifolii</name>
    <dbReference type="NCBI Taxonomy" id="300193"/>
    <lineage>
        <taxon>Bacteria</taxon>
        <taxon>Pseudomonadati</taxon>
        <taxon>Pseudomonadota</taxon>
        <taxon>Alphaproteobacteria</taxon>
        <taxon>Hyphomicrobiales</taxon>
        <taxon>Phyllobacteriaceae</taxon>
        <taxon>Phyllobacterium</taxon>
    </lineage>
</organism>
<evidence type="ECO:0000313" key="2">
    <source>
        <dbReference type="Proteomes" id="UP000554520"/>
    </source>
</evidence>
<keyword evidence="2" id="KW-1185">Reference proteome</keyword>
<comment type="caution">
    <text evidence="1">The sequence shown here is derived from an EMBL/GenBank/DDBJ whole genome shotgun (WGS) entry which is preliminary data.</text>
</comment>
<sequence length="78" mass="8148">MRRTGWTALSGVSAQESSEDLAKKLSNPIASLISGAIPRATTMAATINFTVAKLVKVNTNPVGPDGFGARAATFLFPR</sequence>
<dbReference type="Proteomes" id="UP000554520">
    <property type="component" value="Unassembled WGS sequence"/>
</dbReference>
<name>A0A839U9N3_9HYPH</name>
<accession>A0A839U9N3</accession>
<reference evidence="1 2" key="1">
    <citation type="submission" date="2020-08" db="EMBL/GenBank/DDBJ databases">
        <title>Genomic Encyclopedia of Type Strains, Phase III (KMG-III): the genomes of soil and plant-associated and newly described type strains.</title>
        <authorList>
            <person name="Whitman W."/>
        </authorList>
    </citation>
    <scope>NUCLEOTIDE SEQUENCE [LARGE SCALE GENOMIC DNA]</scope>
    <source>
        <strain evidence="1 2">CECT 7015</strain>
    </source>
</reference>
<protein>
    <submittedName>
        <fullName evidence="1">Uncharacterized protein</fullName>
    </submittedName>
</protein>
<proteinExistence type="predicted"/>
<dbReference type="EMBL" id="JACHXN010000009">
    <property type="protein sequence ID" value="MBB3146675.1"/>
    <property type="molecule type" value="Genomic_DNA"/>
</dbReference>
<dbReference type="RefSeq" id="WP_183662796.1">
    <property type="nucleotide sequence ID" value="NZ_JACHXN010000009.1"/>
</dbReference>
<evidence type="ECO:0000313" key="1">
    <source>
        <dbReference type="EMBL" id="MBB3146675.1"/>
    </source>
</evidence>